<evidence type="ECO:0000256" key="1">
    <source>
        <dbReference type="SAM" id="SignalP"/>
    </source>
</evidence>
<dbReference type="EMBL" id="AY524181">
    <property type="protein sequence ID" value="AAS59852.1"/>
    <property type="molecule type" value="mRNA"/>
</dbReference>
<feature type="signal peptide" evidence="1">
    <location>
        <begin position="1"/>
        <end position="21"/>
    </location>
</feature>
<proteinExistence type="evidence at transcript level"/>
<evidence type="ECO:0000313" key="2">
    <source>
        <dbReference type="EMBL" id="AAS59852.1"/>
    </source>
</evidence>
<accession>Q6QVL8</accession>
<protein>
    <submittedName>
        <fullName evidence="2">Secreted protein PK-4</fullName>
    </submittedName>
</protein>
<reference evidence="2" key="1">
    <citation type="submission" date="2004-01" db="EMBL/GenBank/DDBJ databases">
        <title>Identification of gut-specific genes in the soft tick Ornithodoros moubata.</title>
        <authorList>
            <person name="Kopacek P."/>
            <person name="Grunclova L."/>
            <person name="Sojka D."/>
        </authorList>
    </citation>
    <scope>NUCLEOTIDE SEQUENCE</scope>
</reference>
<feature type="chain" id="PRO_5004279754" evidence="1">
    <location>
        <begin position="22"/>
        <end position="110"/>
    </location>
</feature>
<organism evidence="2">
    <name type="scientific">Ornithodoros moubata</name>
    <name type="common">Soft tick</name>
    <name type="synonym">Argasid tick</name>
    <dbReference type="NCBI Taxonomy" id="6938"/>
    <lineage>
        <taxon>Eukaryota</taxon>
        <taxon>Metazoa</taxon>
        <taxon>Ecdysozoa</taxon>
        <taxon>Arthropoda</taxon>
        <taxon>Chelicerata</taxon>
        <taxon>Arachnida</taxon>
        <taxon>Acari</taxon>
        <taxon>Parasitiformes</taxon>
        <taxon>Ixodida</taxon>
        <taxon>Ixodoidea</taxon>
        <taxon>Argasidae</taxon>
        <taxon>Ornithodorinae</taxon>
        <taxon>Ornithodoros</taxon>
    </lineage>
</organism>
<dbReference type="AlphaFoldDB" id="Q6QVL8"/>
<sequence>MTSSTLSCVFALFAVVTLTSAQFGRPNFNFKPPAPRHRFGYGIQAGGNSGKHYEVNVGARAEYDLHRFPNGAKIVGHVEGSHAFGKYEGQKWQGKPQGEVGVRVEIPFKG</sequence>
<keyword evidence="1" id="KW-0732">Signal</keyword>
<name>Q6QVL8_ORNMO</name>